<feature type="domain" description="MYND-type" evidence="6">
    <location>
        <begin position="319"/>
        <end position="361"/>
    </location>
</feature>
<dbReference type="PROSITE" id="PS01360">
    <property type="entry name" value="ZF_MYND_1"/>
    <property type="match status" value="1"/>
</dbReference>
<dbReference type="Gene3D" id="6.10.140.2220">
    <property type="match status" value="1"/>
</dbReference>
<evidence type="ECO:0000256" key="5">
    <source>
        <dbReference type="SAM" id="MobiDB-lite"/>
    </source>
</evidence>
<keyword evidence="8" id="KW-1185">Reference proteome</keyword>
<gene>
    <name evidence="7" type="ORF">PRZ48_009015</name>
</gene>
<dbReference type="InterPro" id="IPR002893">
    <property type="entry name" value="Znf_MYND"/>
</dbReference>
<keyword evidence="2 4" id="KW-0863">Zinc-finger</keyword>
<evidence type="ECO:0000256" key="1">
    <source>
        <dbReference type="ARBA" id="ARBA00022723"/>
    </source>
</evidence>
<evidence type="ECO:0000313" key="7">
    <source>
        <dbReference type="EMBL" id="KAK4500823.1"/>
    </source>
</evidence>
<reference evidence="7 8" key="1">
    <citation type="journal article" date="2023" name="G3 (Bethesda)">
        <title>A chromosome-level genome assembly of Zasmidium syzygii isolated from banana leaves.</title>
        <authorList>
            <person name="van Westerhoven A.C."/>
            <person name="Mehrabi R."/>
            <person name="Talebi R."/>
            <person name="Steentjes M.B.F."/>
            <person name="Corcolon B."/>
            <person name="Chong P.A."/>
            <person name="Kema G.H.J."/>
            <person name="Seidl M.F."/>
        </authorList>
    </citation>
    <scope>NUCLEOTIDE SEQUENCE [LARGE SCALE GENOMIC DNA]</scope>
    <source>
        <strain evidence="7 8">P124</strain>
    </source>
</reference>
<feature type="region of interest" description="Disordered" evidence="5">
    <location>
        <begin position="298"/>
        <end position="321"/>
    </location>
</feature>
<comment type="caution">
    <text evidence="7">The sequence shown here is derived from an EMBL/GenBank/DDBJ whole genome shotgun (WGS) entry which is preliminary data.</text>
</comment>
<evidence type="ECO:0000259" key="6">
    <source>
        <dbReference type="PROSITE" id="PS50865"/>
    </source>
</evidence>
<protein>
    <recommendedName>
        <fullName evidence="6">MYND-type domain-containing protein</fullName>
    </recommendedName>
</protein>
<evidence type="ECO:0000256" key="3">
    <source>
        <dbReference type="ARBA" id="ARBA00022833"/>
    </source>
</evidence>
<name>A0ABR0EI03_ZASCE</name>
<evidence type="ECO:0000313" key="8">
    <source>
        <dbReference type="Proteomes" id="UP001305779"/>
    </source>
</evidence>
<dbReference type="PROSITE" id="PS50865">
    <property type="entry name" value="ZF_MYND_2"/>
    <property type="match status" value="1"/>
</dbReference>
<dbReference type="Proteomes" id="UP001305779">
    <property type="component" value="Unassembled WGS sequence"/>
</dbReference>
<evidence type="ECO:0000256" key="2">
    <source>
        <dbReference type="ARBA" id="ARBA00022771"/>
    </source>
</evidence>
<accession>A0ABR0EI03</accession>
<dbReference type="Pfam" id="PF01753">
    <property type="entry name" value="zf-MYND"/>
    <property type="match status" value="1"/>
</dbReference>
<keyword evidence="3" id="KW-0862">Zinc</keyword>
<evidence type="ECO:0000256" key="4">
    <source>
        <dbReference type="PROSITE-ProRule" id="PRU00134"/>
    </source>
</evidence>
<feature type="compositionally biased region" description="Basic and acidic residues" evidence="5">
    <location>
        <begin position="298"/>
        <end position="319"/>
    </location>
</feature>
<organism evidence="7 8">
    <name type="scientific">Zasmidium cellare</name>
    <name type="common">Wine cellar mold</name>
    <name type="synonym">Racodium cellare</name>
    <dbReference type="NCBI Taxonomy" id="395010"/>
    <lineage>
        <taxon>Eukaryota</taxon>
        <taxon>Fungi</taxon>
        <taxon>Dikarya</taxon>
        <taxon>Ascomycota</taxon>
        <taxon>Pezizomycotina</taxon>
        <taxon>Dothideomycetes</taxon>
        <taxon>Dothideomycetidae</taxon>
        <taxon>Mycosphaerellales</taxon>
        <taxon>Mycosphaerellaceae</taxon>
        <taxon>Zasmidium</taxon>
    </lineage>
</organism>
<sequence>MGGWQLKLFCCDWDLDLIQDLNGDCGLYDLEVKHGRKGPPLEPGTNTIRQDEHRRWAANSKAIREEDVVRRPELPKKDNTEDKEIAYSLFEKLCSHPDRVRKHLDATGLLDETFKKANREAIAASPSWIGDCYGPAYRICILGACGMSLGAKISKQHKNAMRKYYKNCGLMRDAMVQIEAALDEVSGYTEGKCWDFGSPGQQENMAAGGCPKEDRLYPGCGLTNVWVPDHGRQKGEMQLAQKNVIMGIAYHKPSIEDLAQTLASLFFDPYAHPKTNISSTKADSKPEDFMEMARQLIEENNKPRNRKTGEDTEDKKEKCGSCGAETTADGKPLLSCGKCKKAKYCSVACQKKEWKYHKQFCGVFDPFGTGQKVGKHGVVSFLKPT</sequence>
<proteinExistence type="predicted"/>
<dbReference type="EMBL" id="JAXOVC010000006">
    <property type="protein sequence ID" value="KAK4500823.1"/>
    <property type="molecule type" value="Genomic_DNA"/>
</dbReference>
<dbReference type="SUPFAM" id="SSF144232">
    <property type="entry name" value="HIT/MYND zinc finger-like"/>
    <property type="match status" value="1"/>
</dbReference>
<keyword evidence="1" id="KW-0479">Metal-binding</keyword>